<evidence type="ECO:0000256" key="3">
    <source>
        <dbReference type="ARBA" id="ARBA00022723"/>
    </source>
</evidence>
<protein>
    <submittedName>
        <fullName evidence="10">Exodeoxyribonuclease III</fullName>
    </submittedName>
</protein>
<comment type="caution">
    <text evidence="10">The sequence shown here is derived from an EMBL/GenBank/DDBJ whole genome shotgun (WGS) entry which is preliminary data.</text>
</comment>
<feature type="binding site" evidence="7">
    <location>
        <position position="8"/>
    </location>
    <ligand>
        <name>Mg(2+)</name>
        <dbReference type="ChEBI" id="CHEBI:18420"/>
        <label>1</label>
    </ligand>
</feature>
<evidence type="ECO:0000256" key="6">
    <source>
        <dbReference type="PIRSR" id="PIRSR604808-1"/>
    </source>
</evidence>
<feature type="active site" description="Proton acceptor" evidence="6">
    <location>
        <position position="255"/>
    </location>
</feature>
<accession>A0A0M2PZW2</accession>
<sequence length="265" mass="29963">MLTLATWNVNSIRTRLDHLGTWLETHPVDVLCLQETKVTDEQFPQAPWEALGYHCYISGQKAYNGVALLSRSPLTEVSRGFSPVLGSDGVGDLDDQKRVITAKLGDLRILNLYVPNGSSVDSDKYSYKLRWLATLRDYLATLLATETQIHICGDFNIAPGDRDIHDPQGKGNHVMATEPERQALQQILDLGFTDTFRQFTAEGGHFSWWDYRAGSFPRNKGWRIDHHYLSPPLADRARSCTIDAEPRYWEKPSDHAPVLLTLDQP</sequence>
<dbReference type="GO" id="GO:0003677">
    <property type="term" value="F:DNA binding"/>
    <property type="evidence" value="ECO:0007669"/>
    <property type="project" value="InterPro"/>
</dbReference>
<dbReference type="eggNOG" id="COG0708">
    <property type="taxonomic scope" value="Bacteria"/>
</dbReference>
<evidence type="ECO:0000256" key="8">
    <source>
        <dbReference type="PIRSR" id="PIRSR604808-3"/>
    </source>
</evidence>
<dbReference type="Proteomes" id="UP000034681">
    <property type="component" value="Unassembled WGS sequence"/>
</dbReference>
<keyword evidence="3 7" id="KW-0479">Metal-binding</keyword>
<dbReference type="GO" id="GO:0008311">
    <property type="term" value="F:double-stranded DNA 3'-5' DNA exonuclease activity"/>
    <property type="evidence" value="ECO:0007669"/>
    <property type="project" value="InterPro"/>
</dbReference>
<comment type="similarity">
    <text evidence="2">Belongs to the DNA repair enzymes AP/ExoA family.</text>
</comment>
<keyword evidence="11" id="KW-1185">Reference proteome</keyword>
<dbReference type="OrthoDB" id="9803914at2"/>
<dbReference type="SUPFAM" id="SSF56219">
    <property type="entry name" value="DNase I-like"/>
    <property type="match status" value="1"/>
</dbReference>
<dbReference type="GO" id="GO:0004519">
    <property type="term" value="F:endonuclease activity"/>
    <property type="evidence" value="ECO:0007669"/>
    <property type="project" value="InterPro"/>
</dbReference>
<feature type="binding site" evidence="7">
    <location>
        <position position="154"/>
    </location>
    <ligand>
        <name>Mg(2+)</name>
        <dbReference type="ChEBI" id="CHEBI:18420"/>
        <label>1</label>
    </ligand>
</feature>
<dbReference type="GO" id="GO:0006281">
    <property type="term" value="P:DNA repair"/>
    <property type="evidence" value="ECO:0007669"/>
    <property type="project" value="InterPro"/>
</dbReference>
<comment type="cofactor">
    <cofactor evidence="7">
        <name>Mg(2+)</name>
        <dbReference type="ChEBI" id="CHEBI:18420"/>
    </cofactor>
    <cofactor evidence="7">
        <name>Mn(2+)</name>
        <dbReference type="ChEBI" id="CHEBI:29035"/>
    </cofactor>
    <text evidence="7">Probably binds two magnesium or manganese ions per subunit.</text>
</comment>
<proteinExistence type="inferred from homology"/>
<feature type="active site" evidence="6">
    <location>
        <position position="113"/>
    </location>
</feature>
<evidence type="ECO:0000256" key="5">
    <source>
        <dbReference type="ARBA" id="ARBA00022842"/>
    </source>
</evidence>
<evidence type="ECO:0000256" key="2">
    <source>
        <dbReference type="ARBA" id="ARBA00007092"/>
    </source>
</evidence>
<dbReference type="EMBL" id="AJTX02000002">
    <property type="protein sequence ID" value="KKJ01705.1"/>
    <property type="molecule type" value="Genomic_DNA"/>
</dbReference>
<feature type="binding site" evidence="7">
    <location>
        <position position="254"/>
    </location>
    <ligand>
        <name>Mg(2+)</name>
        <dbReference type="ChEBI" id="CHEBI:18420"/>
        <label>1</label>
    </ligand>
</feature>
<dbReference type="PROSITE" id="PS51435">
    <property type="entry name" value="AP_NUCLEASE_F1_4"/>
    <property type="match status" value="1"/>
</dbReference>
<reference evidence="10" key="1">
    <citation type="submission" date="2012-04" db="EMBL/GenBank/DDBJ databases">
        <authorList>
            <person name="Borisov I.G."/>
            <person name="Ivanikova N.V."/>
            <person name="Pinevich A.V."/>
        </authorList>
    </citation>
    <scope>NUCLEOTIDE SEQUENCE</scope>
    <source>
        <strain evidence="10">CALU 1027</strain>
    </source>
</reference>
<evidence type="ECO:0000313" key="10">
    <source>
        <dbReference type="EMBL" id="KKJ01705.1"/>
    </source>
</evidence>
<dbReference type="InterPro" id="IPR005135">
    <property type="entry name" value="Endo/exonuclease/phosphatase"/>
</dbReference>
<dbReference type="CDD" id="cd09086">
    <property type="entry name" value="ExoIII-like_AP-endo"/>
    <property type="match status" value="1"/>
</dbReference>
<evidence type="ECO:0000313" key="11">
    <source>
        <dbReference type="Proteomes" id="UP000034681"/>
    </source>
</evidence>
<dbReference type="RefSeq" id="WP_026099831.1">
    <property type="nucleotide sequence ID" value="NZ_KB235941.1"/>
</dbReference>
<evidence type="ECO:0000256" key="4">
    <source>
        <dbReference type="ARBA" id="ARBA00022801"/>
    </source>
</evidence>
<feature type="site" description="Transition state stabilizer" evidence="8">
    <location>
        <position position="156"/>
    </location>
</feature>
<dbReference type="PANTHER" id="PTHR43250:SF2">
    <property type="entry name" value="EXODEOXYRIBONUCLEASE III"/>
    <property type="match status" value="1"/>
</dbReference>
<dbReference type="NCBIfam" id="TIGR00633">
    <property type="entry name" value="xth"/>
    <property type="match status" value="1"/>
</dbReference>
<feature type="binding site" evidence="7">
    <location>
        <position position="255"/>
    </location>
    <ligand>
        <name>Mg(2+)</name>
        <dbReference type="ChEBI" id="CHEBI:18420"/>
        <label>1</label>
    </ligand>
</feature>
<dbReference type="InterPro" id="IPR004808">
    <property type="entry name" value="AP_endonuc_1"/>
</dbReference>
<dbReference type="InterPro" id="IPR020848">
    <property type="entry name" value="AP_endonuclease_F1_CS"/>
</dbReference>
<evidence type="ECO:0000256" key="1">
    <source>
        <dbReference type="ARBA" id="ARBA00001936"/>
    </source>
</evidence>
<dbReference type="InterPro" id="IPR037493">
    <property type="entry name" value="ExoIII-like"/>
</dbReference>
<dbReference type="PROSITE" id="PS00727">
    <property type="entry name" value="AP_NUCLEASE_F1_2"/>
    <property type="match status" value="1"/>
</dbReference>
<dbReference type="Gene3D" id="3.60.10.10">
    <property type="entry name" value="Endonuclease/exonuclease/phosphatase"/>
    <property type="match status" value="1"/>
</dbReference>
<comment type="cofactor">
    <cofactor evidence="1">
        <name>Mn(2+)</name>
        <dbReference type="ChEBI" id="CHEBI:29035"/>
    </cofactor>
</comment>
<keyword evidence="4" id="KW-0378">Hydrolase</keyword>
<feature type="active site" description="Proton donor/acceptor" evidence="6">
    <location>
        <position position="154"/>
    </location>
</feature>
<evidence type="ECO:0000256" key="7">
    <source>
        <dbReference type="PIRSR" id="PIRSR604808-2"/>
    </source>
</evidence>
<feature type="site" description="Important for catalytic activity" evidence="8">
    <location>
        <position position="225"/>
    </location>
</feature>
<evidence type="ECO:0000259" key="9">
    <source>
        <dbReference type="Pfam" id="PF03372"/>
    </source>
</evidence>
<feature type="domain" description="Endonuclease/exonuclease/phosphatase" evidence="9">
    <location>
        <begin position="5"/>
        <end position="255"/>
    </location>
</feature>
<dbReference type="PANTHER" id="PTHR43250">
    <property type="entry name" value="EXODEOXYRIBONUCLEASE III"/>
    <property type="match status" value="1"/>
</dbReference>
<dbReference type="InterPro" id="IPR036691">
    <property type="entry name" value="Endo/exonu/phosph_ase_sf"/>
</dbReference>
<gene>
    <name evidence="10" type="ORF">PROH_04160</name>
</gene>
<name>A0A0M2PZW2_PROHO</name>
<feature type="site" description="Interaction with DNA substrate" evidence="8">
    <location>
        <position position="255"/>
    </location>
</feature>
<dbReference type="NCBIfam" id="TIGR00195">
    <property type="entry name" value="exoDNase_III"/>
    <property type="match status" value="1"/>
</dbReference>
<organism evidence="10 11">
    <name type="scientific">Prochlorothrix hollandica PCC 9006 = CALU 1027</name>
    <dbReference type="NCBI Taxonomy" id="317619"/>
    <lineage>
        <taxon>Bacteria</taxon>
        <taxon>Bacillati</taxon>
        <taxon>Cyanobacteriota</taxon>
        <taxon>Cyanophyceae</taxon>
        <taxon>Prochlorotrichales</taxon>
        <taxon>Prochlorotrichaceae</taxon>
        <taxon>Prochlorothrix</taxon>
    </lineage>
</organism>
<keyword evidence="7" id="KW-0464">Manganese</keyword>
<dbReference type="Pfam" id="PF03372">
    <property type="entry name" value="Exo_endo_phos"/>
    <property type="match status" value="1"/>
</dbReference>
<feature type="binding site" evidence="7">
    <location>
        <position position="156"/>
    </location>
    <ligand>
        <name>Mg(2+)</name>
        <dbReference type="ChEBI" id="CHEBI:18420"/>
        <label>1</label>
    </ligand>
</feature>
<dbReference type="STRING" id="317619.GCA_000332315_04114"/>
<dbReference type="GO" id="GO:0046872">
    <property type="term" value="F:metal ion binding"/>
    <property type="evidence" value="ECO:0007669"/>
    <property type="project" value="UniProtKB-KW"/>
</dbReference>
<dbReference type="AlphaFoldDB" id="A0A0M2PZW2"/>
<keyword evidence="5 7" id="KW-0460">Magnesium</keyword>
<feature type="binding site" evidence="7">
    <location>
        <position position="35"/>
    </location>
    <ligand>
        <name>Mg(2+)</name>
        <dbReference type="ChEBI" id="CHEBI:18420"/>
        <label>1</label>
    </ligand>
</feature>